<dbReference type="PANTHER" id="PTHR36381">
    <property type="entry name" value="ETHYLENE-REGULATED TRANSCRIPT 2 (ERT2)"/>
    <property type="match status" value="1"/>
</dbReference>
<organism evidence="3 4">
    <name type="scientific">Tetracentron sinense</name>
    <name type="common">Spur-leaf</name>
    <dbReference type="NCBI Taxonomy" id="13715"/>
    <lineage>
        <taxon>Eukaryota</taxon>
        <taxon>Viridiplantae</taxon>
        <taxon>Streptophyta</taxon>
        <taxon>Embryophyta</taxon>
        <taxon>Tracheophyta</taxon>
        <taxon>Spermatophyta</taxon>
        <taxon>Magnoliopsida</taxon>
        <taxon>Trochodendrales</taxon>
        <taxon>Trochodendraceae</taxon>
        <taxon>Tetracentron</taxon>
    </lineage>
</organism>
<sequence>MPLPWKKAKVSGISRFVSDLQSSKRGGSLVVQTGFPTSLIDLIVKNRNRLKKQSKKKPMESSDPLTPSSNSTFSAIPVIPAPDIKYHRRRTGEEILPSISNEISTLVAKEVEDVVDVSVPNGVFMVVLKLFFMLILALGTKKLAIGITVSAFALMFLEFVGKRVFCFLKPCANAQRNLMSVMERVLLFVHPKKGLRRLKETPEAKELIGVEETVVTDTSGLSEVAQAKASIEEGTVVTDTFGLSEVAQAKASIEEIQILESDMDLLSRERRWGSTELDQKERILGKDDYVSEVRNLGPQRTSSAKLKAKLLKKLVPKKFRGSKNRRNSKEIQSDSSSDLSISMVGEKLVEGEQKEEDEQGELEDEEKSEEDNEVDSSLEKNSKEDDEVDNSCDVSQIEMNPDVAKQNVGRKAEESSGYLIIFVIVLVGLVGGRVMALVTTIAWCLVVKTVGTVRRFSKVFQIRSPL</sequence>
<keyword evidence="4" id="KW-1185">Reference proteome</keyword>
<feature type="region of interest" description="Disordered" evidence="1">
    <location>
        <begin position="320"/>
        <end position="393"/>
    </location>
</feature>
<evidence type="ECO:0000256" key="1">
    <source>
        <dbReference type="SAM" id="MobiDB-lite"/>
    </source>
</evidence>
<evidence type="ECO:0000256" key="2">
    <source>
        <dbReference type="SAM" id="Phobius"/>
    </source>
</evidence>
<comment type="caution">
    <text evidence="3">The sequence shown here is derived from an EMBL/GenBank/DDBJ whole genome shotgun (WGS) entry which is preliminary data.</text>
</comment>
<gene>
    <name evidence="3" type="ORF">HHK36_001416</name>
</gene>
<feature type="transmembrane region" description="Helical" evidence="2">
    <location>
        <begin position="143"/>
        <end position="161"/>
    </location>
</feature>
<dbReference type="EMBL" id="JABCRI010000001">
    <property type="protein sequence ID" value="KAF8413433.1"/>
    <property type="molecule type" value="Genomic_DNA"/>
</dbReference>
<dbReference type="AlphaFoldDB" id="A0A835DS06"/>
<feature type="compositionally biased region" description="Acidic residues" evidence="1">
    <location>
        <begin position="353"/>
        <end position="376"/>
    </location>
</feature>
<keyword evidence="2" id="KW-0472">Membrane</keyword>
<feature type="compositionally biased region" description="Low complexity" evidence="1">
    <location>
        <begin position="333"/>
        <end position="346"/>
    </location>
</feature>
<proteinExistence type="predicted"/>
<dbReference type="OMA" id="ETHVENR"/>
<dbReference type="PANTHER" id="PTHR36381:SF1">
    <property type="entry name" value="ETHYLENE-REGULATED TRANSCRIPT 2 (ERT2)"/>
    <property type="match status" value="1"/>
</dbReference>
<accession>A0A835DS06</accession>
<evidence type="ECO:0008006" key="5">
    <source>
        <dbReference type="Google" id="ProtNLM"/>
    </source>
</evidence>
<feature type="region of interest" description="Disordered" evidence="1">
    <location>
        <begin position="50"/>
        <end position="69"/>
    </location>
</feature>
<evidence type="ECO:0000313" key="3">
    <source>
        <dbReference type="EMBL" id="KAF8413433.1"/>
    </source>
</evidence>
<dbReference type="OrthoDB" id="690172at2759"/>
<reference evidence="3 4" key="1">
    <citation type="submission" date="2020-04" db="EMBL/GenBank/DDBJ databases">
        <title>Plant Genome Project.</title>
        <authorList>
            <person name="Zhang R.-G."/>
        </authorList>
    </citation>
    <scope>NUCLEOTIDE SEQUENCE [LARGE SCALE GENOMIC DNA]</scope>
    <source>
        <strain evidence="3">YNK0</strain>
        <tissue evidence="3">Leaf</tissue>
    </source>
</reference>
<keyword evidence="2" id="KW-1133">Transmembrane helix</keyword>
<dbReference type="Proteomes" id="UP000655225">
    <property type="component" value="Unassembled WGS sequence"/>
</dbReference>
<evidence type="ECO:0000313" key="4">
    <source>
        <dbReference type="Proteomes" id="UP000655225"/>
    </source>
</evidence>
<name>A0A835DS06_TETSI</name>
<protein>
    <recommendedName>
        <fullName evidence="5">Ethylene-responsive nuclear protein</fullName>
    </recommendedName>
</protein>
<feature type="transmembrane region" description="Helical" evidence="2">
    <location>
        <begin position="418"/>
        <end position="446"/>
    </location>
</feature>
<feature type="transmembrane region" description="Helical" evidence="2">
    <location>
        <begin position="119"/>
        <end position="138"/>
    </location>
</feature>
<keyword evidence="2" id="KW-0812">Transmembrane</keyword>